<organism evidence="2">
    <name type="scientific">Rhizophora mucronata</name>
    <name type="common">Asiatic mangrove</name>
    <dbReference type="NCBI Taxonomy" id="61149"/>
    <lineage>
        <taxon>Eukaryota</taxon>
        <taxon>Viridiplantae</taxon>
        <taxon>Streptophyta</taxon>
        <taxon>Embryophyta</taxon>
        <taxon>Tracheophyta</taxon>
        <taxon>Spermatophyta</taxon>
        <taxon>Magnoliopsida</taxon>
        <taxon>eudicotyledons</taxon>
        <taxon>Gunneridae</taxon>
        <taxon>Pentapetalae</taxon>
        <taxon>rosids</taxon>
        <taxon>fabids</taxon>
        <taxon>Malpighiales</taxon>
        <taxon>Rhizophoraceae</taxon>
        <taxon>Rhizophora</taxon>
    </lineage>
</organism>
<dbReference type="EMBL" id="GGEC01043221">
    <property type="protein sequence ID" value="MBX23705.1"/>
    <property type="molecule type" value="Transcribed_RNA"/>
</dbReference>
<keyword evidence="1" id="KW-0472">Membrane</keyword>
<accession>A0A2P2M0F3</accession>
<proteinExistence type="predicted"/>
<name>A0A2P2M0F3_RHIMU</name>
<sequence>MNSCHTSIFFIPFTEVKLFMVLAMFILDF</sequence>
<keyword evidence="1" id="KW-1133">Transmembrane helix</keyword>
<keyword evidence="1" id="KW-0812">Transmembrane</keyword>
<feature type="transmembrane region" description="Helical" evidence="1">
    <location>
        <begin position="6"/>
        <end position="27"/>
    </location>
</feature>
<evidence type="ECO:0000256" key="1">
    <source>
        <dbReference type="SAM" id="Phobius"/>
    </source>
</evidence>
<protein>
    <submittedName>
        <fullName evidence="2">Uncharacterized protein</fullName>
    </submittedName>
</protein>
<reference evidence="2" key="1">
    <citation type="submission" date="2018-02" db="EMBL/GenBank/DDBJ databases">
        <title>Rhizophora mucronata_Transcriptome.</title>
        <authorList>
            <person name="Meera S.P."/>
            <person name="Sreeshan A."/>
            <person name="Augustine A."/>
        </authorList>
    </citation>
    <scope>NUCLEOTIDE SEQUENCE</scope>
    <source>
        <tissue evidence="2">Leaf</tissue>
    </source>
</reference>
<dbReference type="AlphaFoldDB" id="A0A2P2M0F3"/>
<evidence type="ECO:0000313" key="2">
    <source>
        <dbReference type="EMBL" id="MBX23705.1"/>
    </source>
</evidence>